<dbReference type="Proteomes" id="UP000035088">
    <property type="component" value="Unassembled WGS sequence"/>
</dbReference>
<keyword evidence="6" id="KW-1185">Reference proteome</keyword>
<reference evidence="5 6" key="1">
    <citation type="submission" date="2011-11" db="EMBL/GenBank/DDBJ databases">
        <title>Whole genome shotgun sequence of Gordonia araii NBRC 100433.</title>
        <authorList>
            <person name="Yoshida Y."/>
            <person name="Hosoyama A."/>
            <person name="Tsuchikane K."/>
            <person name="Katsumata H."/>
            <person name="Yamazaki S."/>
            <person name="Fujita N."/>
        </authorList>
    </citation>
    <scope>NUCLEOTIDE SEQUENCE [LARGE SCALE GENOMIC DNA]</scope>
    <source>
        <strain evidence="5 6">NBRC 100433</strain>
    </source>
</reference>
<evidence type="ECO:0000313" key="6">
    <source>
        <dbReference type="Proteomes" id="UP000035088"/>
    </source>
</evidence>
<feature type="domain" description="HTH araC/xylS-type" evidence="4">
    <location>
        <begin position="180"/>
        <end position="278"/>
    </location>
</feature>
<dbReference type="GO" id="GO:0005829">
    <property type="term" value="C:cytosol"/>
    <property type="evidence" value="ECO:0007669"/>
    <property type="project" value="TreeGrafter"/>
</dbReference>
<evidence type="ECO:0000256" key="2">
    <source>
        <dbReference type="ARBA" id="ARBA00023125"/>
    </source>
</evidence>
<dbReference type="Pfam" id="PF12833">
    <property type="entry name" value="HTH_18"/>
    <property type="match status" value="1"/>
</dbReference>
<dbReference type="GO" id="GO:0000976">
    <property type="term" value="F:transcription cis-regulatory region binding"/>
    <property type="evidence" value="ECO:0007669"/>
    <property type="project" value="TreeGrafter"/>
</dbReference>
<dbReference type="InterPro" id="IPR032687">
    <property type="entry name" value="AraC-type_N"/>
</dbReference>
<organism evidence="5 6">
    <name type="scientific">Gordonia araii NBRC 100433</name>
    <dbReference type="NCBI Taxonomy" id="1073574"/>
    <lineage>
        <taxon>Bacteria</taxon>
        <taxon>Bacillati</taxon>
        <taxon>Actinomycetota</taxon>
        <taxon>Actinomycetes</taxon>
        <taxon>Mycobacteriales</taxon>
        <taxon>Gordoniaceae</taxon>
        <taxon>Gordonia</taxon>
    </lineage>
</organism>
<dbReference type="InterPro" id="IPR009057">
    <property type="entry name" value="Homeodomain-like_sf"/>
</dbReference>
<keyword evidence="3" id="KW-0804">Transcription</keyword>
<dbReference type="AlphaFoldDB" id="G7GY57"/>
<keyword evidence="1" id="KW-0805">Transcription regulation</keyword>
<dbReference type="PANTHER" id="PTHR47894:SF4">
    <property type="entry name" value="HTH-TYPE TRANSCRIPTIONAL REGULATOR GADX"/>
    <property type="match status" value="1"/>
</dbReference>
<evidence type="ECO:0000259" key="4">
    <source>
        <dbReference type="PROSITE" id="PS01124"/>
    </source>
</evidence>
<comment type="caution">
    <text evidence="5">The sequence shown here is derived from an EMBL/GenBank/DDBJ whole genome shotgun (WGS) entry which is preliminary data.</text>
</comment>
<protein>
    <submittedName>
        <fullName evidence="5">Putative AraC family transcriptional regulator</fullName>
    </submittedName>
</protein>
<dbReference type="STRING" id="1073574.GOARA_012_00820"/>
<dbReference type="SUPFAM" id="SSF46689">
    <property type="entry name" value="Homeodomain-like"/>
    <property type="match status" value="1"/>
</dbReference>
<dbReference type="InterPro" id="IPR018060">
    <property type="entry name" value="HTH_AraC"/>
</dbReference>
<proteinExistence type="predicted"/>
<dbReference type="EMBL" id="BAEE01000012">
    <property type="protein sequence ID" value="GAB08532.1"/>
    <property type="molecule type" value="Genomic_DNA"/>
</dbReference>
<dbReference type="PANTHER" id="PTHR47894">
    <property type="entry name" value="HTH-TYPE TRANSCRIPTIONAL REGULATOR GADX"/>
    <property type="match status" value="1"/>
</dbReference>
<sequence length="285" mass="31454">MLENAAAALNTPDLGRRLATRQGIEILGPVGLAGRNAATVGEAFAIFDKFMAAYSPSIRAHVVAHDDPRFHRFEFEYLLAPAPRMQALELSLGVVLKLLRSFLGRRYRPVAVHIPHLPLTPADTYATYFGCPPKFAESVAGFTLRPSDMLSRLPADALAHQTAVEYLAAMVTEDRSSMRSTVSTLVRQLMPSGVIGLDDLAGHLELHPRALQRLLAAENTSFSTVVDEARREAARRLLATTDMDLGHLCHELGYSEQSVLTRSCRRWFGMTPSEFRDETRGPRAT</sequence>
<dbReference type="SMART" id="SM00342">
    <property type="entry name" value="HTH_ARAC"/>
    <property type="match status" value="1"/>
</dbReference>
<dbReference type="Gene3D" id="1.10.10.60">
    <property type="entry name" value="Homeodomain-like"/>
    <property type="match status" value="1"/>
</dbReference>
<dbReference type="Pfam" id="PF12625">
    <property type="entry name" value="Arabinose_bd"/>
    <property type="match status" value="1"/>
</dbReference>
<dbReference type="GO" id="GO:0003700">
    <property type="term" value="F:DNA-binding transcription factor activity"/>
    <property type="evidence" value="ECO:0007669"/>
    <property type="project" value="InterPro"/>
</dbReference>
<accession>G7GY57</accession>
<evidence type="ECO:0000256" key="1">
    <source>
        <dbReference type="ARBA" id="ARBA00023015"/>
    </source>
</evidence>
<gene>
    <name evidence="5" type="ORF">GOARA_012_00820</name>
</gene>
<evidence type="ECO:0000256" key="3">
    <source>
        <dbReference type="ARBA" id="ARBA00023163"/>
    </source>
</evidence>
<keyword evidence="2" id="KW-0238">DNA-binding</keyword>
<dbReference type="PROSITE" id="PS01124">
    <property type="entry name" value="HTH_ARAC_FAMILY_2"/>
    <property type="match status" value="1"/>
</dbReference>
<name>G7GY57_9ACTN</name>
<evidence type="ECO:0000313" key="5">
    <source>
        <dbReference type="EMBL" id="GAB08532.1"/>
    </source>
</evidence>